<evidence type="ECO:0000259" key="3">
    <source>
        <dbReference type="Pfam" id="PF01625"/>
    </source>
</evidence>
<evidence type="ECO:0000313" key="4">
    <source>
        <dbReference type="EMBL" id="APE96157.1"/>
    </source>
</evidence>
<evidence type="ECO:0000256" key="1">
    <source>
        <dbReference type="ARBA" id="ARBA00023002"/>
    </source>
</evidence>
<dbReference type="PANTHER" id="PTHR43774">
    <property type="entry name" value="PEPTIDE METHIONINE SULFOXIDE REDUCTASE"/>
    <property type="match status" value="1"/>
</dbReference>
<evidence type="ECO:0000256" key="2">
    <source>
        <dbReference type="HAMAP-Rule" id="MF_01401"/>
    </source>
</evidence>
<comment type="similarity">
    <text evidence="2">Belongs to the MsrA Met sulfoxide reductase family.</text>
</comment>
<dbReference type="AlphaFoldDB" id="A0A1J1AE28"/>
<dbReference type="GO" id="GO:0033744">
    <property type="term" value="F:L-methionine:thioredoxin-disulfide S-oxidoreductase activity"/>
    <property type="evidence" value="ECO:0007669"/>
    <property type="project" value="RHEA"/>
</dbReference>
<dbReference type="RefSeq" id="WP_071933360.1">
    <property type="nucleotide sequence ID" value="NZ_CP016804.1"/>
</dbReference>
<keyword evidence="5" id="KW-1185">Reference proteome</keyword>
<protein>
    <recommendedName>
        <fullName evidence="2">Peptide methionine sulfoxide reductase MsrA</fullName>
        <shortName evidence="2">Protein-methionine-S-oxide reductase</shortName>
        <ecNumber evidence="2">1.8.4.11</ecNumber>
    </recommendedName>
    <alternativeName>
        <fullName evidence="2">Peptide-methionine (S)-S-oxide reductase</fullName>
        <shortName evidence="2">Peptide Met(O) reductase</shortName>
    </alternativeName>
</protein>
<reference evidence="5" key="1">
    <citation type="submission" date="2016-08" db="EMBL/GenBank/DDBJ databases">
        <title>Discovery of first anaerobic lithoheterotrophic haloarchae widely represented in hypersaline habitats.</title>
        <authorList>
            <person name="Sorokin D.Y."/>
            <person name="Kublanov I.V."/>
            <person name="Roman P."/>
            <person name="Sinninghe Damste J.S."/>
            <person name="Golyshin P.N."/>
            <person name="Rojo D."/>
            <person name="Ciordia S."/>
            <person name="Mena Md.C."/>
            <person name="Ferrer M."/>
            <person name="Smedile F."/>
            <person name="Messina E."/>
            <person name="La Cono V."/>
            <person name="Yakimov M.M."/>
        </authorList>
    </citation>
    <scope>NUCLEOTIDE SEQUENCE [LARGE SCALE GENOMIC DNA]</scope>
    <source>
        <strain evidence="5">HSR6</strain>
    </source>
</reference>
<dbReference type="InterPro" id="IPR002569">
    <property type="entry name" value="Met_Sox_Rdtase_MsrA_dom"/>
</dbReference>
<evidence type="ECO:0000313" key="5">
    <source>
        <dbReference type="Proteomes" id="UP000186165"/>
    </source>
</evidence>
<dbReference type="EMBL" id="CP016804">
    <property type="protein sequence ID" value="APE96157.1"/>
    <property type="molecule type" value="Genomic_DNA"/>
</dbReference>
<comment type="catalytic activity">
    <reaction evidence="2">
        <text>[thioredoxin]-disulfide + L-methionine + H2O = L-methionine (S)-S-oxide + [thioredoxin]-dithiol</text>
        <dbReference type="Rhea" id="RHEA:19993"/>
        <dbReference type="Rhea" id="RHEA-COMP:10698"/>
        <dbReference type="Rhea" id="RHEA-COMP:10700"/>
        <dbReference type="ChEBI" id="CHEBI:15377"/>
        <dbReference type="ChEBI" id="CHEBI:29950"/>
        <dbReference type="ChEBI" id="CHEBI:50058"/>
        <dbReference type="ChEBI" id="CHEBI:57844"/>
        <dbReference type="ChEBI" id="CHEBI:58772"/>
        <dbReference type="EC" id="1.8.4.11"/>
    </reaction>
</comment>
<dbReference type="HAMAP" id="MF_01401">
    <property type="entry name" value="MsrA"/>
    <property type="match status" value="1"/>
</dbReference>
<organism evidence="4 5">
    <name type="scientific">Halodesulfurarchaeum formicicum</name>
    <dbReference type="NCBI Taxonomy" id="1873524"/>
    <lineage>
        <taxon>Archaea</taxon>
        <taxon>Methanobacteriati</taxon>
        <taxon>Methanobacteriota</taxon>
        <taxon>Stenosarchaea group</taxon>
        <taxon>Halobacteria</taxon>
        <taxon>Halobacteriales</taxon>
        <taxon>Halobacteriaceae</taxon>
        <taxon>Halodesulfurarchaeum</taxon>
    </lineage>
</organism>
<dbReference type="InterPro" id="IPR036509">
    <property type="entry name" value="Met_Sox_Rdtase_MsrA_sf"/>
</dbReference>
<keyword evidence="1 2" id="KW-0560">Oxidoreductase</keyword>
<dbReference type="EC" id="1.8.4.11" evidence="2"/>
<dbReference type="Pfam" id="PF01625">
    <property type="entry name" value="PMSR"/>
    <property type="match status" value="1"/>
</dbReference>
<gene>
    <name evidence="2 4" type="primary">msrA</name>
    <name evidence="4" type="ORF">HSR6_1719</name>
</gene>
<dbReference type="GO" id="GO:0008113">
    <property type="term" value="F:peptide-methionine (S)-S-oxide reductase activity"/>
    <property type="evidence" value="ECO:0007669"/>
    <property type="project" value="UniProtKB-UniRule"/>
</dbReference>
<feature type="active site" evidence="2">
    <location>
        <position position="14"/>
    </location>
</feature>
<dbReference type="PANTHER" id="PTHR43774:SF1">
    <property type="entry name" value="PEPTIDE METHIONINE SULFOXIDE REDUCTASE MSRA 2"/>
    <property type="match status" value="1"/>
</dbReference>
<feature type="domain" description="Peptide methionine sulphoxide reductase MsrA" evidence="3">
    <location>
        <begin position="8"/>
        <end position="159"/>
    </location>
</feature>
<comment type="catalytic activity">
    <reaction evidence="2">
        <text>L-methionyl-[protein] + [thioredoxin]-disulfide + H2O = L-methionyl-(S)-S-oxide-[protein] + [thioredoxin]-dithiol</text>
        <dbReference type="Rhea" id="RHEA:14217"/>
        <dbReference type="Rhea" id="RHEA-COMP:10698"/>
        <dbReference type="Rhea" id="RHEA-COMP:10700"/>
        <dbReference type="Rhea" id="RHEA-COMP:12313"/>
        <dbReference type="Rhea" id="RHEA-COMP:12315"/>
        <dbReference type="ChEBI" id="CHEBI:15377"/>
        <dbReference type="ChEBI" id="CHEBI:16044"/>
        <dbReference type="ChEBI" id="CHEBI:29950"/>
        <dbReference type="ChEBI" id="CHEBI:44120"/>
        <dbReference type="ChEBI" id="CHEBI:50058"/>
        <dbReference type="EC" id="1.8.4.11"/>
    </reaction>
</comment>
<dbReference type="SUPFAM" id="SSF55068">
    <property type="entry name" value="Peptide methionine sulfoxide reductase"/>
    <property type="match status" value="1"/>
</dbReference>
<dbReference type="NCBIfam" id="TIGR00401">
    <property type="entry name" value="msrA"/>
    <property type="match status" value="1"/>
</dbReference>
<accession>A0A1J1AE28</accession>
<sequence>MPTDPELATFAGGCFWCTEAAFKEVPGVQSVTAGYAGGDVPDPSYEEVSTGETGHAECVQIEYDPDTVSYVDLLGVFFRVHDPTQLNRQGPDVGSQYRSAIFAHDTTQRETAAEFIEILLAEDAYDEEIVTEIEDLDAFYPAEAYHQDYYEENPEDRYCTLYVEPKVKKVQAAFSEE</sequence>
<dbReference type="Proteomes" id="UP000186165">
    <property type="component" value="Chromosome"/>
</dbReference>
<comment type="function">
    <text evidence="2">Has an important function as a repair enzyme for proteins that have been inactivated by oxidation. Catalyzes the reversible oxidation-reduction of methionine sulfoxide in proteins to methionine.</text>
</comment>
<dbReference type="GeneID" id="30418248"/>
<proteinExistence type="inferred from homology"/>
<name>A0A1J1AE28_9EURY</name>
<dbReference type="Gene3D" id="3.30.1060.10">
    <property type="entry name" value="Peptide methionine sulphoxide reductase MsrA"/>
    <property type="match status" value="1"/>
</dbReference>
<dbReference type="OrthoDB" id="7150at2157"/>
<dbReference type="KEGG" id="hhsr:HSR6_1719"/>